<evidence type="ECO:0000313" key="2">
    <source>
        <dbReference type="Proteomes" id="UP000692954"/>
    </source>
</evidence>
<organism evidence="1 2">
    <name type="scientific">Paramecium sonneborni</name>
    <dbReference type="NCBI Taxonomy" id="65129"/>
    <lineage>
        <taxon>Eukaryota</taxon>
        <taxon>Sar</taxon>
        <taxon>Alveolata</taxon>
        <taxon>Ciliophora</taxon>
        <taxon>Intramacronucleata</taxon>
        <taxon>Oligohymenophorea</taxon>
        <taxon>Peniculida</taxon>
        <taxon>Parameciidae</taxon>
        <taxon>Paramecium</taxon>
    </lineage>
</organism>
<evidence type="ECO:0000313" key="1">
    <source>
        <dbReference type="EMBL" id="CAD8123130.1"/>
    </source>
</evidence>
<dbReference type="AlphaFoldDB" id="A0A8S1R8P8"/>
<comment type="caution">
    <text evidence="1">The sequence shown here is derived from an EMBL/GenBank/DDBJ whole genome shotgun (WGS) entry which is preliminary data.</text>
</comment>
<sequence length="52" mass="5978">MWNIVAWVRKIGGDLQTEGDSTKIGSWIELSEKENIKTVERQVDGVQYLIEN</sequence>
<keyword evidence="2" id="KW-1185">Reference proteome</keyword>
<name>A0A8S1R8P8_9CILI</name>
<reference evidence="1" key="1">
    <citation type="submission" date="2021-01" db="EMBL/GenBank/DDBJ databases">
        <authorList>
            <consortium name="Genoscope - CEA"/>
            <person name="William W."/>
        </authorList>
    </citation>
    <scope>NUCLEOTIDE SEQUENCE</scope>
</reference>
<gene>
    <name evidence="1" type="ORF">PSON_ATCC_30995.1.T1430006</name>
</gene>
<proteinExistence type="predicted"/>
<dbReference type="Proteomes" id="UP000692954">
    <property type="component" value="Unassembled WGS sequence"/>
</dbReference>
<accession>A0A8S1R8P8</accession>
<dbReference type="EMBL" id="CAJJDN010000143">
    <property type="protein sequence ID" value="CAD8123130.1"/>
    <property type="molecule type" value="Genomic_DNA"/>
</dbReference>
<protein>
    <submittedName>
        <fullName evidence="1">Uncharacterized protein</fullName>
    </submittedName>
</protein>